<dbReference type="Proteomes" id="UP001589535">
    <property type="component" value="Unassembled WGS sequence"/>
</dbReference>
<evidence type="ECO:0000313" key="2">
    <source>
        <dbReference type="Proteomes" id="UP001589535"/>
    </source>
</evidence>
<evidence type="ECO:0000313" key="1">
    <source>
        <dbReference type="EMBL" id="MFB9691038.1"/>
    </source>
</evidence>
<accession>A0ABV5ULY5</accession>
<name>A0ABV5ULY5_9PSEU</name>
<gene>
    <name evidence="1" type="ORF">ACFFTO_43280</name>
</gene>
<dbReference type="RefSeq" id="WP_378207402.1">
    <property type="nucleotide sequence ID" value="NZ_JBHMBK010000068.1"/>
</dbReference>
<dbReference type="EMBL" id="JBHMBK010000068">
    <property type="protein sequence ID" value="MFB9691038.1"/>
    <property type="molecule type" value="Genomic_DNA"/>
</dbReference>
<organism evidence="1 2">
    <name type="scientific">Amycolatopsis plumensis</name>
    <dbReference type="NCBI Taxonomy" id="236508"/>
    <lineage>
        <taxon>Bacteria</taxon>
        <taxon>Bacillati</taxon>
        <taxon>Actinomycetota</taxon>
        <taxon>Actinomycetes</taxon>
        <taxon>Pseudonocardiales</taxon>
        <taxon>Pseudonocardiaceae</taxon>
        <taxon>Amycolatopsis</taxon>
    </lineage>
</organism>
<protein>
    <submittedName>
        <fullName evidence="1">Uncharacterized protein</fullName>
    </submittedName>
</protein>
<keyword evidence="2" id="KW-1185">Reference proteome</keyword>
<reference evidence="1 2" key="1">
    <citation type="submission" date="2024-09" db="EMBL/GenBank/DDBJ databases">
        <authorList>
            <person name="Sun Q."/>
            <person name="Mori K."/>
        </authorList>
    </citation>
    <scope>NUCLEOTIDE SEQUENCE [LARGE SCALE GENOMIC DNA]</scope>
    <source>
        <strain evidence="1 2">JCM 13852</strain>
    </source>
</reference>
<proteinExistence type="predicted"/>
<comment type="caution">
    <text evidence="1">The sequence shown here is derived from an EMBL/GenBank/DDBJ whole genome shotgun (WGS) entry which is preliminary data.</text>
</comment>
<sequence length="99" mass="10748">MPRLPGSGWWSPGTQSSIAIAVRRRDFVKNGDVWTVTAIRASGKMTVQHRVHKVAITLPVGYVQAHVKLAYPPPSTGAQGVTCTGTARLMLPRQVALTW</sequence>